<name>A0A345PG04_9BACI</name>
<dbReference type="AlphaFoldDB" id="A0A345PG04"/>
<feature type="transmembrane region" description="Helical" evidence="1">
    <location>
        <begin position="85"/>
        <end position="103"/>
    </location>
</feature>
<dbReference type="KEGG" id="ocn:CUC15_08400"/>
<evidence type="ECO:0000313" key="3">
    <source>
        <dbReference type="Proteomes" id="UP000253908"/>
    </source>
</evidence>
<dbReference type="EMBL" id="CP024848">
    <property type="protein sequence ID" value="AXI08934.1"/>
    <property type="molecule type" value="Genomic_DNA"/>
</dbReference>
<keyword evidence="1" id="KW-0812">Transmembrane</keyword>
<keyword evidence="3" id="KW-1185">Reference proteome</keyword>
<gene>
    <name evidence="2" type="ORF">CUC15_08400</name>
</gene>
<proteinExistence type="predicted"/>
<dbReference type="OrthoDB" id="9888015at2"/>
<reference evidence="3" key="1">
    <citation type="submission" date="2017-11" db="EMBL/GenBank/DDBJ databases">
        <authorList>
            <person name="Zhu W."/>
        </authorList>
    </citation>
    <scope>NUCLEOTIDE SEQUENCE [LARGE SCALE GENOMIC DNA]</scope>
    <source>
        <strain evidence="3">160</strain>
    </source>
</reference>
<protein>
    <submittedName>
        <fullName evidence="2">Uncharacterized protein</fullName>
    </submittedName>
</protein>
<evidence type="ECO:0000256" key="1">
    <source>
        <dbReference type="SAM" id="Phobius"/>
    </source>
</evidence>
<evidence type="ECO:0000313" key="2">
    <source>
        <dbReference type="EMBL" id="AXI08934.1"/>
    </source>
</evidence>
<feature type="transmembrane region" description="Helical" evidence="1">
    <location>
        <begin position="52"/>
        <end position="73"/>
    </location>
</feature>
<dbReference type="Proteomes" id="UP000253908">
    <property type="component" value="Chromosome"/>
</dbReference>
<keyword evidence="1" id="KW-0472">Membrane</keyword>
<accession>A0A345PG04</accession>
<keyword evidence="1" id="KW-1133">Transmembrane helix</keyword>
<sequence>MFISTWFKNLLETLEIESYLFYLIVLFIAILSLYFMLKPVITWIVSLKSTRLLTYLLSSLITMLCLFVISIFIDQPFDSAIFRTLLQAISLFGIVLALFYSILRVTKRS</sequence>
<organism evidence="2 3">
    <name type="scientific">Oceanobacillus zhaokaii</name>
    <dbReference type="NCBI Taxonomy" id="2052660"/>
    <lineage>
        <taxon>Bacteria</taxon>
        <taxon>Bacillati</taxon>
        <taxon>Bacillota</taxon>
        <taxon>Bacilli</taxon>
        <taxon>Bacillales</taxon>
        <taxon>Bacillaceae</taxon>
        <taxon>Oceanobacillus</taxon>
    </lineage>
</organism>
<feature type="transmembrane region" description="Helical" evidence="1">
    <location>
        <begin position="20"/>
        <end position="45"/>
    </location>
</feature>